<comment type="subcellular location">
    <subcellularLocation>
        <location evidence="1">Cell membrane</location>
        <topology evidence="1">Multi-pass membrane protein</topology>
    </subcellularLocation>
</comment>
<accession>A0A3B0TDR7</accession>
<feature type="transmembrane region" description="Helical" evidence="6">
    <location>
        <begin position="229"/>
        <end position="251"/>
    </location>
</feature>
<dbReference type="PANTHER" id="PTHR42770:SF11">
    <property type="entry name" value="INNER MEMBRANE TRANSPORT PROTEIN YBAT"/>
    <property type="match status" value="1"/>
</dbReference>
<dbReference type="Pfam" id="PF13520">
    <property type="entry name" value="AA_permease_2"/>
    <property type="match status" value="1"/>
</dbReference>
<dbReference type="InterPro" id="IPR002293">
    <property type="entry name" value="AA/rel_permease1"/>
</dbReference>
<evidence type="ECO:0000256" key="1">
    <source>
        <dbReference type="ARBA" id="ARBA00004651"/>
    </source>
</evidence>
<evidence type="ECO:0000256" key="3">
    <source>
        <dbReference type="ARBA" id="ARBA00022692"/>
    </source>
</evidence>
<dbReference type="GO" id="GO:0005886">
    <property type="term" value="C:plasma membrane"/>
    <property type="evidence" value="ECO:0007669"/>
    <property type="project" value="UniProtKB-SubCell"/>
</dbReference>
<feature type="transmembrane region" description="Helical" evidence="6">
    <location>
        <begin position="190"/>
        <end position="208"/>
    </location>
</feature>
<proteinExistence type="predicted"/>
<feature type="transmembrane region" description="Helical" evidence="6">
    <location>
        <begin position="402"/>
        <end position="426"/>
    </location>
</feature>
<dbReference type="InterPro" id="IPR050367">
    <property type="entry name" value="APC_superfamily"/>
</dbReference>
<keyword evidence="3 6" id="KW-0812">Transmembrane</keyword>
<gene>
    <name evidence="7" type="ORF">MNBD_ALPHA01-826</name>
</gene>
<dbReference type="AlphaFoldDB" id="A0A3B0TDR7"/>
<evidence type="ECO:0000313" key="7">
    <source>
        <dbReference type="EMBL" id="VAW06964.1"/>
    </source>
</evidence>
<feature type="transmembrane region" description="Helical" evidence="6">
    <location>
        <begin position="12"/>
        <end position="35"/>
    </location>
</feature>
<dbReference type="PIRSF" id="PIRSF006060">
    <property type="entry name" value="AA_transporter"/>
    <property type="match status" value="1"/>
</dbReference>
<dbReference type="GO" id="GO:0022857">
    <property type="term" value="F:transmembrane transporter activity"/>
    <property type="evidence" value="ECO:0007669"/>
    <property type="project" value="InterPro"/>
</dbReference>
<feature type="transmembrane region" description="Helical" evidence="6">
    <location>
        <begin position="47"/>
        <end position="64"/>
    </location>
</feature>
<evidence type="ECO:0000256" key="4">
    <source>
        <dbReference type="ARBA" id="ARBA00022989"/>
    </source>
</evidence>
<organism evidence="7">
    <name type="scientific">hydrothermal vent metagenome</name>
    <dbReference type="NCBI Taxonomy" id="652676"/>
    <lineage>
        <taxon>unclassified sequences</taxon>
        <taxon>metagenomes</taxon>
        <taxon>ecological metagenomes</taxon>
    </lineage>
</organism>
<evidence type="ECO:0000256" key="5">
    <source>
        <dbReference type="ARBA" id="ARBA00023136"/>
    </source>
</evidence>
<feature type="transmembrane region" description="Helical" evidence="6">
    <location>
        <begin position="376"/>
        <end position="396"/>
    </location>
</feature>
<dbReference type="Gene3D" id="1.20.1740.10">
    <property type="entry name" value="Amino acid/polyamine transporter I"/>
    <property type="match status" value="1"/>
</dbReference>
<dbReference type="EMBL" id="UOEJ01000255">
    <property type="protein sequence ID" value="VAW06964.1"/>
    <property type="molecule type" value="Genomic_DNA"/>
</dbReference>
<sequence length="435" mass="46350">MTELDGKKTKKGISFLSAVSIGIGTMVGAGIFALLGEAGAISSTATWISFLVGGIIALLSGYSFGKLGARYPSAGGIIEYLGQSYGTGLFTGAMGIMMYIAATVSIALVAKAFGSYAWSMMPEGTPLYWKSLYATAIVIFFVMINLNGAKSMARLETLIVGIKLLALSTFAIAGLFYINPERLAISTYPPTGNIFYALAITFFAYEGFRVITNAAEDMENPAKTLPRAIITSILIVMILYIAVAVVVFGTLSTDDVIRAQDYALAEAARPVFGSAGFHIVAITALIATASSINASLYAVTNITYQLAKNGQLPTAFSKPIAHSREGLVISGILIIFLTVFLNLGEIATLGSISILIVHFFTHVGHIKLRHATGASLWLVVFAALATLAAIILALLYESEHSPHIVMMIFLFLIASFIIEVALRCLLNKKIALRIN</sequence>
<feature type="transmembrane region" description="Helical" evidence="6">
    <location>
        <begin position="346"/>
        <end position="364"/>
    </location>
</feature>
<feature type="transmembrane region" description="Helical" evidence="6">
    <location>
        <begin position="271"/>
        <end position="299"/>
    </location>
</feature>
<evidence type="ECO:0000256" key="6">
    <source>
        <dbReference type="SAM" id="Phobius"/>
    </source>
</evidence>
<feature type="transmembrane region" description="Helical" evidence="6">
    <location>
        <begin position="320"/>
        <end position="340"/>
    </location>
</feature>
<keyword evidence="5 6" id="KW-0472">Membrane</keyword>
<name>A0A3B0TDR7_9ZZZZ</name>
<feature type="transmembrane region" description="Helical" evidence="6">
    <location>
        <begin position="127"/>
        <end position="146"/>
    </location>
</feature>
<keyword evidence="2" id="KW-1003">Cell membrane</keyword>
<protein>
    <submittedName>
        <fullName evidence="7">Uncharacterized amino acid permease, GabP family</fullName>
    </submittedName>
</protein>
<feature type="transmembrane region" description="Helical" evidence="6">
    <location>
        <begin position="158"/>
        <end position="178"/>
    </location>
</feature>
<reference evidence="7" key="1">
    <citation type="submission" date="2018-06" db="EMBL/GenBank/DDBJ databases">
        <authorList>
            <person name="Zhirakovskaya E."/>
        </authorList>
    </citation>
    <scope>NUCLEOTIDE SEQUENCE</scope>
</reference>
<evidence type="ECO:0000256" key="2">
    <source>
        <dbReference type="ARBA" id="ARBA00022475"/>
    </source>
</evidence>
<feature type="non-terminal residue" evidence="7">
    <location>
        <position position="435"/>
    </location>
</feature>
<feature type="transmembrane region" description="Helical" evidence="6">
    <location>
        <begin position="85"/>
        <end position="107"/>
    </location>
</feature>
<dbReference type="PANTHER" id="PTHR42770">
    <property type="entry name" value="AMINO ACID TRANSPORTER-RELATED"/>
    <property type="match status" value="1"/>
</dbReference>
<keyword evidence="4 6" id="KW-1133">Transmembrane helix</keyword>